<name>A0ABQ8E6N1_BRANA</name>
<evidence type="ECO:0000313" key="1">
    <source>
        <dbReference type="EMBL" id="KAH0936325.1"/>
    </source>
</evidence>
<comment type="caution">
    <text evidence="1">The sequence shown here is derived from an EMBL/GenBank/DDBJ whole genome shotgun (WGS) entry which is preliminary data.</text>
</comment>
<keyword evidence="2" id="KW-1185">Reference proteome</keyword>
<accession>A0ABQ8E6N1</accession>
<reference evidence="1 2" key="1">
    <citation type="submission" date="2021-05" db="EMBL/GenBank/DDBJ databases">
        <title>Genome Assembly of Synthetic Allotetraploid Brassica napus Reveals Homoeologous Exchanges between Subgenomes.</title>
        <authorList>
            <person name="Davis J.T."/>
        </authorList>
    </citation>
    <scope>NUCLEOTIDE SEQUENCE [LARGE SCALE GENOMIC DNA]</scope>
    <source>
        <strain evidence="2">cv. Da-Ae</strain>
        <tissue evidence="1">Seedling</tissue>
    </source>
</reference>
<gene>
    <name evidence="1" type="ORF">HID58_013442</name>
</gene>
<dbReference type="Proteomes" id="UP000824890">
    <property type="component" value="Unassembled WGS sequence"/>
</dbReference>
<sequence>MESLWASPFSSLMNWILWQSPNKTEKLNELYSNDDEAPED</sequence>
<proteinExistence type="predicted"/>
<protein>
    <submittedName>
        <fullName evidence="1">Uncharacterized protein</fullName>
    </submittedName>
</protein>
<organism evidence="1 2">
    <name type="scientific">Brassica napus</name>
    <name type="common">Rape</name>
    <dbReference type="NCBI Taxonomy" id="3708"/>
    <lineage>
        <taxon>Eukaryota</taxon>
        <taxon>Viridiplantae</taxon>
        <taxon>Streptophyta</taxon>
        <taxon>Embryophyta</taxon>
        <taxon>Tracheophyta</taxon>
        <taxon>Spermatophyta</taxon>
        <taxon>Magnoliopsida</taxon>
        <taxon>eudicotyledons</taxon>
        <taxon>Gunneridae</taxon>
        <taxon>Pentapetalae</taxon>
        <taxon>rosids</taxon>
        <taxon>malvids</taxon>
        <taxon>Brassicales</taxon>
        <taxon>Brassicaceae</taxon>
        <taxon>Brassiceae</taxon>
        <taxon>Brassica</taxon>
    </lineage>
</organism>
<dbReference type="EMBL" id="JAGKQM010000003">
    <property type="protein sequence ID" value="KAH0936325.1"/>
    <property type="molecule type" value="Genomic_DNA"/>
</dbReference>
<evidence type="ECO:0000313" key="2">
    <source>
        <dbReference type="Proteomes" id="UP000824890"/>
    </source>
</evidence>